<organism evidence="6 7">
    <name type="scientific">Pelagibacterium lentulum</name>
    <dbReference type="NCBI Taxonomy" id="2029865"/>
    <lineage>
        <taxon>Bacteria</taxon>
        <taxon>Pseudomonadati</taxon>
        <taxon>Pseudomonadota</taxon>
        <taxon>Alphaproteobacteria</taxon>
        <taxon>Hyphomicrobiales</taxon>
        <taxon>Devosiaceae</taxon>
        <taxon>Pelagibacterium</taxon>
    </lineage>
</organism>
<dbReference type="NCBIfam" id="NF033788">
    <property type="entry name" value="HTH_metalloreg"/>
    <property type="match status" value="1"/>
</dbReference>
<dbReference type="Pfam" id="PF01022">
    <property type="entry name" value="HTH_5"/>
    <property type="match status" value="1"/>
</dbReference>
<feature type="domain" description="HTH arsR-type" evidence="5">
    <location>
        <begin position="1"/>
        <end position="87"/>
    </location>
</feature>
<dbReference type="PANTHER" id="PTHR33154:SF33">
    <property type="entry name" value="TRANSCRIPTIONAL REPRESSOR SDPR"/>
    <property type="match status" value="1"/>
</dbReference>
<evidence type="ECO:0000313" key="7">
    <source>
        <dbReference type="Proteomes" id="UP000596977"/>
    </source>
</evidence>
<evidence type="ECO:0000256" key="2">
    <source>
        <dbReference type="ARBA" id="ARBA00023125"/>
    </source>
</evidence>
<dbReference type="EMBL" id="BMKB01000003">
    <property type="protein sequence ID" value="GGA51661.1"/>
    <property type="molecule type" value="Genomic_DNA"/>
</dbReference>
<accession>A0A916VXR8</accession>
<keyword evidence="7" id="KW-1185">Reference proteome</keyword>
<evidence type="ECO:0000256" key="3">
    <source>
        <dbReference type="ARBA" id="ARBA00023163"/>
    </source>
</evidence>
<dbReference type="GO" id="GO:0003700">
    <property type="term" value="F:DNA-binding transcription factor activity"/>
    <property type="evidence" value="ECO:0007669"/>
    <property type="project" value="InterPro"/>
</dbReference>
<dbReference type="Proteomes" id="UP000596977">
    <property type="component" value="Unassembled WGS sequence"/>
</dbReference>
<sequence length="127" mass="14075">MDIFFVIADPTRRKMLEMMRAGELPAGAFVAEFRSISQPAISQHLKVLRDAGLVSVRADRQKRFYSIKLDELRAVGNWVEGFHPGPPTKAQPPELVPSEGQAAKAKPKPRPAKQKIDDAPLTLDLFG</sequence>
<dbReference type="RefSeq" id="WP_164734854.1">
    <property type="nucleotide sequence ID" value="NZ_BMKB01000003.1"/>
</dbReference>
<keyword evidence="3" id="KW-0804">Transcription</keyword>
<gene>
    <name evidence="6" type="ORF">GCM10011499_22160</name>
</gene>
<dbReference type="InterPro" id="IPR001845">
    <property type="entry name" value="HTH_ArsR_DNA-bd_dom"/>
</dbReference>
<dbReference type="Gene3D" id="1.10.10.10">
    <property type="entry name" value="Winged helix-like DNA-binding domain superfamily/Winged helix DNA-binding domain"/>
    <property type="match status" value="1"/>
</dbReference>
<dbReference type="PROSITE" id="PS50987">
    <property type="entry name" value="HTH_ARSR_2"/>
    <property type="match status" value="1"/>
</dbReference>
<dbReference type="GO" id="GO:0003677">
    <property type="term" value="F:DNA binding"/>
    <property type="evidence" value="ECO:0007669"/>
    <property type="project" value="UniProtKB-KW"/>
</dbReference>
<dbReference type="InterPro" id="IPR051081">
    <property type="entry name" value="HTH_MetalResp_TranReg"/>
</dbReference>
<protein>
    <recommendedName>
        <fullName evidence="5">HTH arsR-type domain-containing protein</fullName>
    </recommendedName>
</protein>
<dbReference type="InterPro" id="IPR036390">
    <property type="entry name" value="WH_DNA-bd_sf"/>
</dbReference>
<feature type="region of interest" description="Disordered" evidence="4">
    <location>
        <begin position="81"/>
        <end position="127"/>
    </location>
</feature>
<keyword evidence="1" id="KW-0805">Transcription regulation</keyword>
<evidence type="ECO:0000256" key="1">
    <source>
        <dbReference type="ARBA" id="ARBA00023015"/>
    </source>
</evidence>
<dbReference type="AlphaFoldDB" id="A0A916VXR8"/>
<comment type="caution">
    <text evidence="6">The sequence shown here is derived from an EMBL/GenBank/DDBJ whole genome shotgun (WGS) entry which is preliminary data.</text>
</comment>
<keyword evidence="2" id="KW-0238">DNA-binding</keyword>
<proteinExistence type="predicted"/>
<dbReference type="CDD" id="cd00090">
    <property type="entry name" value="HTH_ARSR"/>
    <property type="match status" value="1"/>
</dbReference>
<dbReference type="SMART" id="SM00418">
    <property type="entry name" value="HTH_ARSR"/>
    <property type="match status" value="1"/>
</dbReference>
<dbReference type="InterPro" id="IPR036388">
    <property type="entry name" value="WH-like_DNA-bd_sf"/>
</dbReference>
<reference evidence="6 7" key="1">
    <citation type="journal article" date="2014" name="Int. J. Syst. Evol. Microbiol.">
        <title>Complete genome sequence of Corynebacterium casei LMG S-19264T (=DSM 44701T), isolated from a smear-ripened cheese.</title>
        <authorList>
            <consortium name="US DOE Joint Genome Institute (JGI-PGF)"/>
            <person name="Walter F."/>
            <person name="Albersmeier A."/>
            <person name="Kalinowski J."/>
            <person name="Ruckert C."/>
        </authorList>
    </citation>
    <scope>NUCLEOTIDE SEQUENCE [LARGE SCALE GENOMIC DNA]</scope>
    <source>
        <strain evidence="6 7">CGMCC 1.15896</strain>
    </source>
</reference>
<evidence type="ECO:0000256" key="4">
    <source>
        <dbReference type="SAM" id="MobiDB-lite"/>
    </source>
</evidence>
<dbReference type="InterPro" id="IPR011991">
    <property type="entry name" value="ArsR-like_HTH"/>
</dbReference>
<evidence type="ECO:0000313" key="6">
    <source>
        <dbReference type="EMBL" id="GGA51661.1"/>
    </source>
</evidence>
<name>A0A916VXR8_9HYPH</name>
<evidence type="ECO:0000259" key="5">
    <source>
        <dbReference type="PROSITE" id="PS50987"/>
    </source>
</evidence>
<dbReference type="SUPFAM" id="SSF46785">
    <property type="entry name" value="Winged helix' DNA-binding domain"/>
    <property type="match status" value="1"/>
</dbReference>
<dbReference type="PANTHER" id="PTHR33154">
    <property type="entry name" value="TRANSCRIPTIONAL REGULATOR, ARSR FAMILY"/>
    <property type="match status" value="1"/>
</dbReference>